<organism evidence="2 3">
    <name type="scientific">Rotaria magnacalcarata</name>
    <dbReference type="NCBI Taxonomy" id="392030"/>
    <lineage>
        <taxon>Eukaryota</taxon>
        <taxon>Metazoa</taxon>
        <taxon>Spiralia</taxon>
        <taxon>Gnathifera</taxon>
        <taxon>Rotifera</taxon>
        <taxon>Eurotatoria</taxon>
        <taxon>Bdelloidea</taxon>
        <taxon>Philodinida</taxon>
        <taxon>Philodinidae</taxon>
        <taxon>Rotaria</taxon>
    </lineage>
</organism>
<dbReference type="AlphaFoldDB" id="A0A8S3GPJ1"/>
<protein>
    <submittedName>
        <fullName evidence="2">Uncharacterized protein</fullName>
    </submittedName>
</protein>
<feature type="transmembrane region" description="Helical" evidence="1">
    <location>
        <begin position="45"/>
        <end position="64"/>
    </location>
</feature>
<keyword evidence="1" id="KW-1133">Transmembrane helix</keyword>
<evidence type="ECO:0000313" key="3">
    <source>
        <dbReference type="Proteomes" id="UP000681967"/>
    </source>
</evidence>
<feature type="non-terminal residue" evidence="2">
    <location>
        <position position="1"/>
    </location>
</feature>
<evidence type="ECO:0000256" key="1">
    <source>
        <dbReference type="SAM" id="Phobius"/>
    </source>
</evidence>
<name>A0A8S3GPJ1_9BILA</name>
<keyword evidence="1" id="KW-0472">Membrane</keyword>
<comment type="caution">
    <text evidence="2">The sequence shown here is derived from an EMBL/GenBank/DDBJ whole genome shotgun (WGS) entry which is preliminary data.</text>
</comment>
<reference evidence="2" key="1">
    <citation type="submission" date="2021-02" db="EMBL/GenBank/DDBJ databases">
        <authorList>
            <person name="Nowell W R."/>
        </authorList>
    </citation>
    <scope>NUCLEOTIDE SEQUENCE</scope>
</reference>
<accession>A0A8S3GPJ1</accession>
<dbReference type="EMBL" id="CAJOBH010274064">
    <property type="protein sequence ID" value="CAF5166738.1"/>
    <property type="molecule type" value="Genomic_DNA"/>
</dbReference>
<dbReference type="Proteomes" id="UP000681967">
    <property type="component" value="Unassembled WGS sequence"/>
</dbReference>
<evidence type="ECO:0000313" key="2">
    <source>
        <dbReference type="EMBL" id="CAF5166738.1"/>
    </source>
</evidence>
<gene>
    <name evidence="2" type="ORF">BYL167_LOCUS76149</name>
</gene>
<keyword evidence="1" id="KW-0812">Transmembrane</keyword>
<proteinExistence type="predicted"/>
<sequence length="90" mass="10548">IDIKSHQLNHTFTLNQDITLTDVQLRERIRERFVESSIIRAVRDVIGYILFMVIMILVFANTLISENPCLVLKYFCLLKAINDKPREKKA</sequence>